<dbReference type="STRING" id="260084.SAMN02927928_3243"/>
<dbReference type="Pfam" id="PF01027">
    <property type="entry name" value="Bax1-I"/>
    <property type="match status" value="1"/>
</dbReference>
<evidence type="ECO:0000256" key="5">
    <source>
        <dbReference type="ARBA" id="ARBA00023136"/>
    </source>
</evidence>
<keyword evidence="3 6" id="KW-0812">Transmembrane</keyword>
<sequence>MNDMDTRYIAMPTVEEQARDMGLRNFLLGIYQKMALGLVVTGGMAWAVANSPFLIQLLYNFTADGRVTGYTPLGWIFAFAPLVLSFISGRFMNGLNAAVSGAFYWVFVAIMGVSLSSIFLLYTGISIATIFFVTAATFGVVSLIGYTTKVNMSGWGGFFSASVLGLIIAGLVNAFILKSGIMMMAMSGIGVVLFSALIAYQTQSLKTLYYSTGQLSANHRAALTYIGAIGLYVSFINLFLSLLNLFGGRR</sequence>
<dbReference type="EMBL" id="FMTS01000006">
    <property type="protein sequence ID" value="SCW76141.1"/>
    <property type="molecule type" value="Genomic_DNA"/>
</dbReference>
<organism evidence="7 8">
    <name type="scientific">Asticcacaulis taihuensis</name>
    <dbReference type="NCBI Taxonomy" id="260084"/>
    <lineage>
        <taxon>Bacteria</taxon>
        <taxon>Pseudomonadati</taxon>
        <taxon>Pseudomonadota</taxon>
        <taxon>Alphaproteobacteria</taxon>
        <taxon>Caulobacterales</taxon>
        <taxon>Caulobacteraceae</taxon>
        <taxon>Asticcacaulis</taxon>
    </lineage>
</organism>
<protein>
    <recommendedName>
        <fullName evidence="9">Modulator of FtsH protease</fullName>
    </recommendedName>
</protein>
<dbReference type="GO" id="GO:0016020">
    <property type="term" value="C:membrane"/>
    <property type="evidence" value="ECO:0007669"/>
    <property type="project" value="UniProtKB-SubCell"/>
</dbReference>
<evidence type="ECO:0000313" key="8">
    <source>
        <dbReference type="Proteomes" id="UP000199150"/>
    </source>
</evidence>
<evidence type="ECO:0000256" key="4">
    <source>
        <dbReference type="ARBA" id="ARBA00022989"/>
    </source>
</evidence>
<name>A0A1G4T4A3_9CAUL</name>
<keyword evidence="8" id="KW-1185">Reference proteome</keyword>
<dbReference type="CDD" id="cd10432">
    <property type="entry name" value="BI-1-like_bacterial"/>
    <property type="match status" value="1"/>
</dbReference>
<reference evidence="8" key="1">
    <citation type="submission" date="2016-10" db="EMBL/GenBank/DDBJ databases">
        <authorList>
            <person name="Varghese N."/>
            <person name="Submissions S."/>
        </authorList>
    </citation>
    <scope>NUCLEOTIDE SEQUENCE [LARGE SCALE GENOMIC DNA]</scope>
    <source>
        <strain evidence="8">CGMCC 1.3431</strain>
    </source>
</reference>
<comment type="similarity">
    <text evidence="2 6">Belongs to the BI1 family.</text>
</comment>
<keyword evidence="4 6" id="KW-1133">Transmembrane helix</keyword>
<feature type="transmembrane region" description="Helical" evidence="6">
    <location>
        <begin position="183"/>
        <end position="202"/>
    </location>
</feature>
<gene>
    <name evidence="7" type="ORF">SAMN02927928_3243</name>
</gene>
<feature type="transmembrane region" description="Helical" evidence="6">
    <location>
        <begin position="154"/>
        <end position="176"/>
    </location>
</feature>
<feature type="transmembrane region" description="Helical" evidence="6">
    <location>
        <begin position="34"/>
        <end position="55"/>
    </location>
</feature>
<dbReference type="RefSeq" id="WP_090650041.1">
    <property type="nucleotide sequence ID" value="NZ_CBCRYE010000016.1"/>
</dbReference>
<dbReference type="OrthoDB" id="9793828at2"/>
<feature type="transmembrane region" description="Helical" evidence="6">
    <location>
        <begin position="129"/>
        <end position="148"/>
    </location>
</feature>
<keyword evidence="5 6" id="KW-0472">Membrane</keyword>
<dbReference type="PANTHER" id="PTHR23291:SF50">
    <property type="entry name" value="PROTEIN LIFEGUARD 4"/>
    <property type="match status" value="1"/>
</dbReference>
<evidence type="ECO:0008006" key="9">
    <source>
        <dbReference type="Google" id="ProtNLM"/>
    </source>
</evidence>
<proteinExistence type="inferred from homology"/>
<dbReference type="PANTHER" id="PTHR23291">
    <property type="entry name" value="BAX INHIBITOR-RELATED"/>
    <property type="match status" value="1"/>
</dbReference>
<comment type="subcellular location">
    <subcellularLocation>
        <location evidence="1">Membrane</location>
        <topology evidence="1">Multi-pass membrane protein</topology>
    </subcellularLocation>
</comment>
<evidence type="ECO:0000313" key="7">
    <source>
        <dbReference type="EMBL" id="SCW76141.1"/>
    </source>
</evidence>
<accession>A0A1G4T4A3</accession>
<feature type="transmembrane region" description="Helical" evidence="6">
    <location>
        <begin position="67"/>
        <end position="87"/>
    </location>
</feature>
<evidence type="ECO:0000256" key="3">
    <source>
        <dbReference type="ARBA" id="ARBA00022692"/>
    </source>
</evidence>
<evidence type="ECO:0000256" key="2">
    <source>
        <dbReference type="ARBA" id="ARBA00010350"/>
    </source>
</evidence>
<feature type="transmembrane region" description="Helical" evidence="6">
    <location>
        <begin position="102"/>
        <end position="122"/>
    </location>
</feature>
<evidence type="ECO:0000256" key="6">
    <source>
        <dbReference type="RuleBase" id="RU004379"/>
    </source>
</evidence>
<evidence type="ECO:0000256" key="1">
    <source>
        <dbReference type="ARBA" id="ARBA00004141"/>
    </source>
</evidence>
<feature type="transmembrane region" description="Helical" evidence="6">
    <location>
        <begin position="222"/>
        <end position="246"/>
    </location>
</feature>
<dbReference type="InterPro" id="IPR006214">
    <property type="entry name" value="Bax_inhibitor_1-related"/>
</dbReference>
<dbReference type="Proteomes" id="UP000199150">
    <property type="component" value="Unassembled WGS sequence"/>
</dbReference>
<dbReference type="AlphaFoldDB" id="A0A1G4T4A3"/>